<reference evidence="3" key="1">
    <citation type="submission" date="2017-11" db="EMBL/GenBank/DDBJ databases">
        <title>Complete Genome Sequence of Kyrpidia sp. Strain EA-1, a thermophilic, hydrogen-oxidizing Bacterium, isolated from the Azores.</title>
        <authorList>
            <person name="Reiner J.E."/>
            <person name="Lapp C.J."/>
            <person name="Bunk B."/>
            <person name="Gescher J."/>
        </authorList>
    </citation>
    <scope>NUCLEOTIDE SEQUENCE [LARGE SCALE GENOMIC DNA]</scope>
    <source>
        <strain evidence="3">EA-1</strain>
    </source>
</reference>
<dbReference type="RefSeq" id="WP_100668324.1">
    <property type="nucleotide sequence ID" value="NZ_CP024955.1"/>
</dbReference>
<sequence>MSEERSFGRTEEELRFLARVANALGREVETSPPEQPVRGVRGLPTPEAAGNSLEQFLANWRAVGGEADVVRAREAAGRVAEIAREWGVGRVVRWNDPLLDELGLDPALQAAGISVYVWRAGANRDEAIREVDRADLGVTTVYWVAAEPGSLALLSGGDTPRAVSLLPPAHLALVPASRVVPGLTAIMRETALRGLSASLNFITGPSRTADIEMELTVGVHGPGRVYALLVEDR</sequence>
<proteinExistence type="predicted"/>
<dbReference type="AlphaFoldDB" id="A0A2K8N9T9"/>
<dbReference type="OrthoDB" id="9794157at2"/>
<dbReference type="InterPro" id="IPR003741">
    <property type="entry name" value="LUD_dom"/>
</dbReference>
<evidence type="ECO:0000313" key="2">
    <source>
        <dbReference type="EMBL" id="ATY85557.1"/>
    </source>
</evidence>
<organism evidence="2 3">
    <name type="scientific">Kyrpidia spormannii</name>
    <dbReference type="NCBI Taxonomy" id="2055160"/>
    <lineage>
        <taxon>Bacteria</taxon>
        <taxon>Bacillati</taxon>
        <taxon>Bacillota</taxon>
        <taxon>Bacilli</taxon>
        <taxon>Bacillales</taxon>
        <taxon>Alicyclobacillaceae</taxon>
        <taxon>Kyrpidia</taxon>
    </lineage>
</organism>
<dbReference type="PANTHER" id="PTHR43682:SF1">
    <property type="entry name" value="LACTATE UTILIZATION PROTEIN C"/>
    <property type="match status" value="1"/>
</dbReference>
<evidence type="ECO:0000313" key="3">
    <source>
        <dbReference type="Proteomes" id="UP000231932"/>
    </source>
</evidence>
<dbReference type="KEGG" id="kyr:CVV65_11995"/>
<dbReference type="InterPro" id="IPR037171">
    <property type="entry name" value="NagB/RpiA_transferase-like"/>
</dbReference>
<feature type="domain" description="LUD" evidence="1">
    <location>
        <begin position="53"/>
        <end position="230"/>
    </location>
</feature>
<dbReference type="Gene3D" id="3.40.50.10420">
    <property type="entry name" value="NagB/RpiA/CoA transferase-like"/>
    <property type="match status" value="1"/>
</dbReference>
<keyword evidence="3" id="KW-1185">Reference proteome</keyword>
<dbReference type="Proteomes" id="UP000231932">
    <property type="component" value="Chromosome"/>
</dbReference>
<protein>
    <submittedName>
        <fullName evidence="2">Lactate utilization protein C</fullName>
    </submittedName>
</protein>
<dbReference type="Pfam" id="PF02589">
    <property type="entry name" value="LUD_dom"/>
    <property type="match status" value="1"/>
</dbReference>
<name>A0A2K8N9T9_9BACL</name>
<dbReference type="SUPFAM" id="SSF100950">
    <property type="entry name" value="NagB/RpiA/CoA transferase-like"/>
    <property type="match status" value="1"/>
</dbReference>
<dbReference type="EMBL" id="CP024955">
    <property type="protein sequence ID" value="ATY85557.1"/>
    <property type="molecule type" value="Genomic_DNA"/>
</dbReference>
<gene>
    <name evidence="2" type="ORF">CVV65_11995</name>
</gene>
<evidence type="ECO:0000259" key="1">
    <source>
        <dbReference type="Pfam" id="PF02589"/>
    </source>
</evidence>
<dbReference type="InterPro" id="IPR024185">
    <property type="entry name" value="FTHF_cligase-like_sf"/>
</dbReference>
<dbReference type="PANTHER" id="PTHR43682">
    <property type="entry name" value="LACTATE UTILIZATION PROTEIN C"/>
    <property type="match status" value="1"/>
</dbReference>
<accession>A0A2K8N9T9</accession>